<keyword evidence="3" id="KW-0347">Helicase</keyword>
<dbReference type="Gene3D" id="3.90.1570.50">
    <property type="match status" value="1"/>
</dbReference>
<reference evidence="2" key="4">
    <citation type="submission" date="2022-01" db="EMBL/GenBank/DDBJ databases">
        <title>Novel bile acid biosynthetic pathways are enriched in the microbiome of centenarians.</title>
        <authorList>
            <person name="Sato Y."/>
            <person name="Atarashi K."/>
            <person name="Plichta R.D."/>
            <person name="Arai Y."/>
            <person name="Sasajima S."/>
            <person name="Kearney M.S."/>
            <person name="Suda W."/>
            <person name="Takeshita K."/>
            <person name="Sasaki T."/>
            <person name="Okamoto S."/>
            <person name="Skelly N.A."/>
            <person name="Okamura Y."/>
            <person name="Vlamakis H."/>
            <person name="Li Y."/>
            <person name="Tanoue T."/>
            <person name="Takei H."/>
            <person name="Nittono H."/>
            <person name="Narushima S."/>
            <person name="Irie J."/>
            <person name="Itoh H."/>
            <person name="Moriya K."/>
            <person name="Sugiura Y."/>
            <person name="Suematsu M."/>
            <person name="Moritoki N."/>
            <person name="Shibata S."/>
            <person name="Littman R.D."/>
            <person name="Fischbach A.M."/>
            <person name="Uwamino Y."/>
            <person name="Inoue T."/>
            <person name="Honda A."/>
            <person name="Hattori M."/>
            <person name="Murai T."/>
            <person name="Xavier J.R."/>
            <person name="Hirose N."/>
            <person name="Honda K."/>
        </authorList>
    </citation>
    <scope>NUCLEOTIDE SEQUENCE</scope>
    <source>
        <strain evidence="2">CE91-St7</strain>
    </source>
</reference>
<dbReference type="SMART" id="SM00487">
    <property type="entry name" value="DEXDc"/>
    <property type="match status" value="1"/>
</dbReference>
<dbReference type="EMBL" id="JAHOAX010000018">
    <property type="protein sequence ID" value="MBV3124840.1"/>
    <property type="molecule type" value="Genomic_DNA"/>
</dbReference>
<keyword evidence="3" id="KW-0547">Nucleotide-binding</keyword>
<dbReference type="EMBL" id="CP046176">
    <property type="protein sequence ID" value="QJR78143.1"/>
    <property type="molecule type" value="Genomic_DNA"/>
</dbReference>
<accession>A0A076IXE0</accession>
<dbReference type="eggNOG" id="COG0610">
    <property type="taxonomic scope" value="Bacteria"/>
</dbReference>
<dbReference type="REBASE" id="385204">
    <property type="entry name" value="Bdo17855IVP"/>
</dbReference>
<dbReference type="REBASE" id="92046">
    <property type="entry name" value="BdoB010ORF21070P"/>
</dbReference>
<dbReference type="InterPro" id="IPR027417">
    <property type="entry name" value="P-loop_NTPase"/>
</dbReference>
<evidence type="ECO:0000313" key="2">
    <source>
        <dbReference type="EMBL" id="GKH79487.1"/>
    </source>
</evidence>
<dbReference type="GO" id="GO:0004386">
    <property type="term" value="F:helicase activity"/>
    <property type="evidence" value="ECO:0007669"/>
    <property type="project" value="UniProtKB-KW"/>
</dbReference>
<dbReference type="Pfam" id="PF22679">
    <property type="entry name" value="T1R_D3-like"/>
    <property type="match status" value="1"/>
</dbReference>
<keyword evidence="3" id="KW-0067">ATP-binding</keyword>
<dbReference type="Pfam" id="PF04313">
    <property type="entry name" value="HSDR_N"/>
    <property type="match status" value="1"/>
</dbReference>
<evidence type="ECO:0000259" key="1">
    <source>
        <dbReference type="PROSITE" id="PS51192"/>
    </source>
</evidence>
<dbReference type="REBASE" id="127465">
    <property type="entry name" value="BdoHS2ORF1760P"/>
</dbReference>
<dbReference type="InterPro" id="IPR055180">
    <property type="entry name" value="HsdR_RecA-like_helicase_dom_2"/>
</dbReference>
<dbReference type="REBASE" id="385242">
    <property type="entry name" value="BdoJR02IP"/>
</dbReference>
<evidence type="ECO:0000313" key="4">
    <source>
        <dbReference type="EMBL" id="QJR78143.1"/>
    </source>
</evidence>
<keyword evidence="4" id="KW-0378">Hydrolase</keyword>
<dbReference type="EMBL" id="BQOB01000001">
    <property type="protein sequence ID" value="GKH79487.1"/>
    <property type="molecule type" value="Genomic_DNA"/>
</dbReference>
<gene>
    <name evidence="2" type="ORF">CE91St7_03710</name>
    <name evidence="5" type="ORF">E1J06_17730</name>
    <name evidence="4" type="ORF">GKD17_18065</name>
    <name evidence="3" type="ORF">KSU80_16925</name>
</gene>
<dbReference type="InterPro" id="IPR014001">
    <property type="entry name" value="Helicase_ATP-bd"/>
</dbReference>
<keyword evidence="4" id="KW-0540">Nuclease</keyword>
<dbReference type="GO" id="GO:0003677">
    <property type="term" value="F:DNA binding"/>
    <property type="evidence" value="ECO:0007669"/>
    <property type="project" value="UniProtKB-KW"/>
</dbReference>
<dbReference type="EMBL" id="SLTX01000001">
    <property type="protein sequence ID" value="TDB09071.1"/>
    <property type="molecule type" value="Genomic_DNA"/>
</dbReference>
<dbReference type="GO" id="GO:0005524">
    <property type="term" value="F:ATP binding"/>
    <property type="evidence" value="ECO:0007669"/>
    <property type="project" value="UniProtKB-KW"/>
</dbReference>
<reference evidence="3" key="3">
    <citation type="submission" date="2021-06" db="EMBL/GenBank/DDBJ databases">
        <title>Collection of gut derived symbiotic bacterial strains cultured from healthy donors.</title>
        <authorList>
            <person name="Lin H."/>
            <person name="Littmann E."/>
            <person name="Pamer E.G."/>
        </authorList>
    </citation>
    <scope>NUCLEOTIDE SEQUENCE</scope>
    <source>
        <strain evidence="3">MSK.5.10</strain>
    </source>
</reference>
<dbReference type="REBASE" id="660767">
    <property type="entry name" value="Pdo17855ORF1705P"/>
</dbReference>
<dbReference type="Proteomes" id="UP000500949">
    <property type="component" value="Chromosome"/>
</dbReference>
<evidence type="ECO:0000313" key="5">
    <source>
        <dbReference type="EMBL" id="TDB09071.1"/>
    </source>
</evidence>
<reference evidence="5 6" key="1">
    <citation type="journal article" date="2019" name="Nat. Microbiol.">
        <title>Genomic variation and strain-specific functional adaptation in the human gut microbiome during early life.</title>
        <authorList>
            <person name="Vatanen T."/>
            <person name="Plichta D.R."/>
            <person name="Somani J."/>
            <person name="Munch P.C."/>
            <person name="Arthur T.D."/>
            <person name="Hall A.B."/>
            <person name="Rudolf S."/>
            <person name="Oakeley E.J."/>
            <person name="Ke X."/>
            <person name="Young R.A."/>
            <person name="Haiser H.J."/>
            <person name="Kolde R."/>
            <person name="Yassour M."/>
            <person name="Luopajarvi K."/>
            <person name="Siljander H."/>
            <person name="Virtanen S.M."/>
            <person name="Ilonen J."/>
            <person name="Uibo R."/>
            <person name="Tillmann V."/>
            <person name="Mokurov S."/>
            <person name="Dorshakova N."/>
            <person name="Porter J.A."/>
            <person name="McHardy A.C."/>
            <person name="Lahdesmaki H."/>
            <person name="Vlamakis H."/>
            <person name="Huttenhower C."/>
            <person name="Knip M."/>
            <person name="Xavier R.J."/>
        </authorList>
    </citation>
    <scope>NUCLEOTIDE SEQUENCE [LARGE SCALE GENOMIC DNA]</scope>
    <source>
        <strain evidence="5 6">RJX1052</strain>
    </source>
</reference>
<dbReference type="GO" id="GO:0009035">
    <property type="term" value="F:type I site-specific deoxyribonuclease activity"/>
    <property type="evidence" value="ECO:0007669"/>
    <property type="project" value="UniProtKB-EC"/>
</dbReference>
<organism evidence="2 8">
    <name type="scientific">Phocaeicola dorei</name>
    <dbReference type="NCBI Taxonomy" id="357276"/>
    <lineage>
        <taxon>Bacteria</taxon>
        <taxon>Pseudomonadati</taxon>
        <taxon>Bacteroidota</taxon>
        <taxon>Bacteroidia</taxon>
        <taxon>Bacteroidales</taxon>
        <taxon>Bacteroidaceae</taxon>
        <taxon>Phocaeicola</taxon>
    </lineage>
</organism>
<dbReference type="InterPro" id="IPR007409">
    <property type="entry name" value="Restrct_endonuc_type1_HsdR_N"/>
</dbReference>
<dbReference type="InterPro" id="IPR040980">
    <property type="entry name" value="SWI2_SNF2"/>
</dbReference>
<keyword evidence="4" id="KW-0255">Endonuclease</keyword>
<dbReference type="PANTHER" id="PTHR42927">
    <property type="entry name" value="HELICASE SUPERFAMILY 1 AND 2 DOMAIN-CONTAINING PROTEIN"/>
    <property type="match status" value="1"/>
</dbReference>
<dbReference type="Gene3D" id="3.40.50.300">
    <property type="entry name" value="P-loop containing nucleotide triphosphate hydrolases"/>
    <property type="match status" value="2"/>
</dbReference>
<dbReference type="Proteomes" id="UP000294834">
    <property type="component" value="Unassembled WGS sequence"/>
</dbReference>
<reference evidence="4 7" key="2">
    <citation type="submission" date="2019-11" db="EMBL/GenBank/DDBJ databases">
        <title>Complete genome sequence of Bacteroides dorei DSM 17855.</title>
        <authorList>
            <person name="Russell J.T."/>
        </authorList>
    </citation>
    <scope>NUCLEOTIDE SEQUENCE [LARGE SCALE GENOMIC DNA]</scope>
    <source>
        <strain evidence="4 7">DSM 17855</strain>
    </source>
</reference>
<dbReference type="Pfam" id="PF18766">
    <property type="entry name" value="SWI2_SNF2"/>
    <property type="match status" value="1"/>
</dbReference>
<dbReference type="Proteomes" id="UP001055104">
    <property type="component" value="Unassembled WGS sequence"/>
</dbReference>
<evidence type="ECO:0000313" key="7">
    <source>
        <dbReference type="Proteomes" id="UP000500949"/>
    </source>
</evidence>
<dbReference type="PANTHER" id="PTHR42927:SF1">
    <property type="entry name" value="HELICASE SUPERFAMILY 1 AND 2 DOMAIN-CONTAINING PROTEIN"/>
    <property type="match status" value="1"/>
</dbReference>
<sequence length="1343" mass="154833">MFELLNETLFEKHIAEYLAGSKMYNQRTPKDFNIQKLVDSDMLLQFLREQPMWQKLITQSFADEQDALNIVIETINTKINRGESLLSLLKNGFMLQGRRIRLAAFKPKMTLDDDDADHLYKKNIFSVVRQMKYSTQGFDKDNELDLCILLNGLPIITLELKNEATGQTVVNAMHQYQTNRHPQNRMLRTCLVHFAMDNNRVMMTTQLAGDNTRFLPFNKETVNPQVEGDYPTCYMWKEVLQADSLLNLIQHFIKHITPKKGEPFYIFPRYHQLRCVRNIISDVREKGVGQTYLVQHSAGSGKTKSMSWLAFQLANLQNVDNTPVFDSVIMITDRIVLDRNIADEIKGMEEVAGTVKDIRKGSRNLAKALAEGGHRIIISTEQKFSFALPKLKEAAGSHFAVIIDEAHTAFGKQASHNVRQVLTDKNELRETVEEFGIESREAENNMQDQMLAELQAARSINSGHISYFAFTATPKSQTFALYGRNGKAFDTYSMKQAIEEGFILDVLKNYTTFQTMFELVSKIDLPEDTPEYEKQNALRLMMQYVNQHPYVINYKANMMVDYFMQHSAQKMKGQAKAIVVTSSRANAILFHQAITRRLKEKYNGEIKALVAFSGEVEINGNKYTEEKINGFGIKDNGIAVEFKQPNQRFLVVADKFQTGFDQPLLHTMFVDRKLGGVQCIQTLSRLNRCHPDKQDTLIIDFVNKHEDIKAAFEPYYDTTWLQGNYNPSNIYEYKNDIERRKLFTQNDIDKVVTLLLCGDEQQIAGIPSILGQLVNEYVKPLPEEEQELIRKEVNRYIRQYGLLAQLMKFLDPDLERFYMFCKLYYKYLPYTKETLPLDILEKIDLDKYRIQLAEQGCITLEGEDGELTPPSTAGISGGEKEFDHLDHLIHMMNEPYEGFLNENDQIILELLRQLRNDPNIKQAFSAENSRSSLLKMVEKEFNKKVATQLGKYINLKKLLNSNQAFNEEFLNMLVTFLGQSFHTSNVLEYNEELLKDVMFEKLEDTFSELCGHGYRELEEVLDCLFAILKTHTVKNLDGLNTMIPNQLNKFYRGENEPVDLKVIFAALLPKYEAFLRKLYYLKEGEQFMSTKGADGWVAIVKTFHEIDNLYYNHGKNPKLNTFETYYKCISKWRNENVHHAPELPDAEVAPAIHMVVSMYIYAVMVSITDLEMAGCELDNSGVTVPVMYPSAPAASYEMDTYSRDNSEEDEPVQKVAECPINKMNEEEKMDLLKRSILKAQSYTPLFTKKRHWMSIYKMAAHKNIIIDGDYAYFVQRIGMMDLKNMPDGLSANYLDRMNKGVFADDLSEWTSTGLSGMKRSEFTDIKETAEKFGEIIDETRHNE</sequence>
<name>A0A076IXE0_9BACT</name>
<dbReference type="SUPFAM" id="SSF52540">
    <property type="entry name" value="P-loop containing nucleoside triphosphate hydrolases"/>
    <property type="match status" value="1"/>
</dbReference>
<dbReference type="GO" id="GO:0009307">
    <property type="term" value="P:DNA restriction-modification system"/>
    <property type="evidence" value="ECO:0007669"/>
    <property type="project" value="UniProtKB-KW"/>
</dbReference>
<evidence type="ECO:0000313" key="8">
    <source>
        <dbReference type="Proteomes" id="UP001055104"/>
    </source>
</evidence>
<feature type="domain" description="Helicase ATP-binding" evidence="1">
    <location>
        <begin position="283"/>
        <end position="492"/>
    </location>
</feature>
<evidence type="ECO:0000313" key="6">
    <source>
        <dbReference type="Proteomes" id="UP000294834"/>
    </source>
</evidence>
<protein>
    <submittedName>
        <fullName evidence="3">DEAD/DEAH box helicase family protein</fullName>
    </submittedName>
    <submittedName>
        <fullName evidence="4">Type I restriction endonuclease subunit R</fullName>
    </submittedName>
</protein>
<dbReference type="KEGG" id="bdh:GV66_01865"/>
<dbReference type="GeneID" id="93448575"/>
<dbReference type="REBASE" id="618966">
    <property type="entry name" value="Pdo1046IP"/>
</dbReference>
<evidence type="ECO:0000313" key="3">
    <source>
        <dbReference type="EMBL" id="MBV3124840.1"/>
    </source>
</evidence>
<dbReference type="Proteomes" id="UP000777173">
    <property type="component" value="Unassembled WGS sequence"/>
</dbReference>
<proteinExistence type="predicted"/>
<dbReference type="RefSeq" id="WP_007831053.1">
    <property type="nucleotide sequence ID" value="NZ_BQOA01000001.1"/>
</dbReference>
<dbReference type="REBASE" id="385340">
    <property type="entry name" value="BdoJR05IIP"/>
</dbReference>
<dbReference type="KEGG" id="bdo:EL88_21070"/>
<dbReference type="PROSITE" id="PS51192">
    <property type="entry name" value="HELICASE_ATP_BIND_1"/>
    <property type="match status" value="1"/>
</dbReference>